<dbReference type="Proteomes" id="UP000824190">
    <property type="component" value="Unassembled WGS sequence"/>
</dbReference>
<evidence type="ECO:0000313" key="3">
    <source>
        <dbReference type="Proteomes" id="UP000824190"/>
    </source>
</evidence>
<dbReference type="EMBL" id="DXGC01000009">
    <property type="protein sequence ID" value="HIW90240.1"/>
    <property type="molecule type" value="Genomic_DNA"/>
</dbReference>
<gene>
    <name evidence="2" type="ORF">H9870_01015</name>
</gene>
<evidence type="ECO:0000313" key="2">
    <source>
        <dbReference type="EMBL" id="HIW90240.1"/>
    </source>
</evidence>
<keyword evidence="1" id="KW-0812">Transmembrane</keyword>
<proteinExistence type="predicted"/>
<organism evidence="2 3">
    <name type="scientific">Candidatus Corynebacterium avicola</name>
    <dbReference type="NCBI Taxonomy" id="2838527"/>
    <lineage>
        <taxon>Bacteria</taxon>
        <taxon>Bacillati</taxon>
        <taxon>Actinomycetota</taxon>
        <taxon>Actinomycetes</taxon>
        <taxon>Mycobacteriales</taxon>
        <taxon>Corynebacteriaceae</taxon>
        <taxon>Corynebacterium</taxon>
    </lineage>
</organism>
<dbReference type="AlphaFoldDB" id="A0A9D1UL01"/>
<sequence>MAHYNIYQSLGLDRSASSQDLAQQLDGRLASTSATDAGAREELSVARAILGDETRRGLYDQRLDDPSAAEIDIDSLRELASLNLGGQSGPYAGAKTATASNKSRSSFRQSKGPVILVTAVVTALVCGIAGWALGLFSSDPDKDAKSVVNEMLEQDDADDLTSWLEDNAGDEDRDYIMESLELDDSESFDGMEDLFGGKDLSAGERVMDAEQVKMVMGSSTEEYHEQAEEEGYTSEEVDSALFISVVDGDDEPRGMVGTMERDGERVVIAVNPMEQD</sequence>
<reference evidence="2" key="1">
    <citation type="journal article" date="2021" name="PeerJ">
        <title>Extensive microbial diversity within the chicken gut microbiome revealed by metagenomics and culture.</title>
        <authorList>
            <person name="Gilroy R."/>
            <person name="Ravi A."/>
            <person name="Getino M."/>
            <person name="Pursley I."/>
            <person name="Horton D.L."/>
            <person name="Alikhan N.F."/>
            <person name="Baker D."/>
            <person name="Gharbi K."/>
            <person name="Hall N."/>
            <person name="Watson M."/>
            <person name="Adriaenssens E.M."/>
            <person name="Foster-Nyarko E."/>
            <person name="Jarju S."/>
            <person name="Secka A."/>
            <person name="Antonio M."/>
            <person name="Oren A."/>
            <person name="Chaudhuri R.R."/>
            <person name="La Ragione R."/>
            <person name="Hildebrand F."/>
            <person name="Pallen M.J."/>
        </authorList>
    </citation>
    <scope>NUCLEOTIDE SEQUENCE</scope>
    <source>
        <strain evidence="2">CHK32-1732</strain>
    </source>
</reference>
<protein>
    <recommendedName>
        <fullName evidence="4">J domain-containing protein</fullName>
    </recommendedName>
</protein>
<accession>A0A9D1UL01</accession>
<name>A0A9D1UL01_9CORY</name>
<comment type="caution">
    <text evidence="2">The sequence shown here is derived from an EMBL/GenBank/DDBJ whole genome shotgun (WGS) entry which is preliminary data.</text>
</comment>
<keyword evidence="1" id="KW-0472">Membrane</keyword>
<evidence type="ECO:0000256" key="1">
    <source>
        <dbReference type="SAM" id="Phobius"/>
    </source>
</evidence>
<keyword evidence="1" id="KW-1133">Transmembrane helix</keyword>
<reference evidence="2" key="2">
    <citation type="submission" date="2021-04" db="EMBL/GenBank/DDBJ databases">
        <authorList>
            <person name="Gilroy R."/>
        </authorList>
    </citation>
    <scope>NUCLEOTIDE SEQUENCE</scope>
    <source>
        <strain evidence="2">CHK32-1732</strain>
    </source>
</reference>
<evidence type="ECO:0008006" key="4">
    <source>
        <dbReference type="Google" id="ProtNLM"/>
    </source>
</evidence>
<feature type="transmembrane region" description="Helical" evidence="1">
    <location>
        <begin position="114"/>
        <end position="136"/>
    </location>
</feature>